<dbReference type="EMBL" id="JACIDT010000009">
    <property type="protein sequence ID" value="MBB3927053.1"/>
    <property type="molecule type" value="Genomic_DNA"/>
</dbReference>
<evidence type="ECO:0000256" key="5">
    <source>
        <dbReference type="ARBA" id="ARBA00061227"/>
    </source>
</evidence>
<feature type="domain" description="HpaB/PvcC/4-BUDH N-terminal" evidence="9">
    <location>
        <begin position="22"/>
        <end position="284"/>
    </location>
</feature>
<keyword evidence="2 6" id="KW-0274">FAD</keyword>
<dbReference type="InterPro" id="IPR024719">
    <property type="entry name" value="HpaB/PvcC/4-BUDH_C"/>
</dbReference>
<name>A0A7W6BQR9_9SPHN</name>
<dbReference type="Pfam" id="PF03241">
    <property type="entry name" value="HpaB"/>
    <property type="match status" value="1"/>
</dbReference>
<comment type="caution">
    <text evidence="10">The sequence shown here is derived from an EMBL/GenBank/DDBJ whole genome shotgun (WGS) entry which is preliminary data.</text>
</comment>
<feature type="binding site" evidence="6">
    <location>
        <begin position="161"/>
        <end position="163"/>
    </location>
    <ligand>
        <name>FAD</name>
        <dbReference type="ChEBI" id="CHEBI:57692"/>
    </ligand>
</feature>
<dbReference type="FunFam" id="1.10.3140.10:FF:000001">
    <property type="entry name" value="4-hydroxyphenylacetate 3-monooxygenase oxygenase component"/>
    <property type="match status" value="1"/>
</dbReference>
<evidence type="ECO:0000313" key="10">
    <source>
        <dbReference type="EMBL" id="MBB3927053.1"/>
    </source>
</evidence>
<evidence type="ECO:0000313" key="11">
    <source>
        <dbReference type="Proteomes" id="UP000571950"/>
    </source>
</evidence>
<dbReference type="Gene3D" id="2.40.110.10">
    <property type="entry name" value="Butyryl-CoA Dehydrogenase, subunit A, domain 2"/>
    <property type="match status" value="1"/>
</dbReference>
<dbReference type="InterPro" id="IPR024677">
    <property type="entry name" value="HpaB/PvcC"/>
</dbReference>
<keyword evidence="1" id="KW-0285">Flavoprotein</keyword>
<evidence type="ECO:0000256" key="3">
    <source>
        <dbReference type="ARBA" id="ARBA00023002"/>
    </source>
</evidence>
<accession>A0A7W6BQR9</accession>
<dbReference type="PIRSF" id="PIRSF500125">
    <property type="entry name" value="4_HPA_large"/>
    <property type="match status" value="1"/>
</dbReference>
<dbReference type="Pfam" id="PF11794">
    <property type="entry name" value="HpaB_N"/>
    <property type="match status" value="1"/>
</dbReference>
<proteinExistence type="inferred from homology"/>
<keyword evidence="11" id="KW-1185">Reference proteome</keyword>
<evidence type="ECO:0000256" key="2">
    <source>
        <dbReference type="ARBA" id="ARBA00022827"/>
    </source>
</evidence>
<feature type="domain" description="HpaB/PvcC/4-BUDH C-terminal" evidence="8">
    <location>
        <begin position="298"/>
        <end position="493"/>
    </location>
</feature>
<dbReference type="RefSeq" id="WP_188072550.1">
    <property type="nucleotide sequence ID" value="NZ_BSPS01000023.1"/>
</dbReference>
<keyword evidence="3 10" id="KW-0560">Oxidoreductase</keyword>
<evidence type="ECO:0000259" key="9">
    <source>
        <dbReference type="Pfam" id="PF11794"/>
    </source>
</evidence>
<feature type="binding site" evidence="6">
    <location>
        <position position="202"/>
    </location>
    <ligand>
        <name>FAD</name>
        <dbReference type="ChEBI" id="CHEBI:57692"/>
    </ligand>
</feature>
<dbReference type="PANTHER" id="PTHR36117:SF3">
    <property type="entry name" value="4-HYDROXYPHENYLACETATE 3-MONOOXYGENASE-RELATED"/>
    <property type="match status" value="1"/>
</dbReference>
<dbReference type="SUPFAM" id="SSF56645">
    <property type="entry name" value="Acyl-CoA dehydrogenase NM domain-like"/>
    <property type="match status" value="1"/>
</dbReference>
<dbReference type="Gene3D" id="1.10.3140.10">
    <property type="entry name" value="4-hydroxybutyryl-coa dehydratase, domain 1"/>
    <property type="match status" value="1"/>
</dbReference>
<dbReference type="PIRSF" id="PIRSF000331">
    <property type="entry name" value="HpaA_HpaB"/>
    <property type="match status" value="1"/>
</dbReference>
<dbReference type="FunFam" id="2.40.110.10:FF:000026">
    <property type="entry name" value="4-hydroxyphenylacetate 3-monooxygenase oxygenase component"/>
    <property type="match status" value="1"/>
</dbReference>
<dbReference type="PANTHER" id="PTHR36117">
    <property type="entry name" value="4-HYDROXYPHENYLACETATE 3-MONOOXYGENASE-RELATED"/>
    <property type="match status" value="1"/>
</dbReference>
<reference evidence="10 11" key="1">
    <citation type="submission" date="2020-08" db="EMBL/GenBank/DDBJ databases">
        <title>Genomic Encyclopedia of Type Strains, Phase IV (KMG-IV): sequencing the most valuable type-strain genomes for metagenomic binning, comparative biology and taxonomic classification.</title>
        <authorList>
            <person name="Goeker M."/>
        </authorList>
    </citation>
    <scope>NUCLEOTIDE SEQUENCE [LARGE SCALE GENOMIC DNA]</scope>
    <source>
        <strain evidence="10 11">DSM 26189</strain>
    </source>
</reference>
<feature type="region of interest" description="Disordered" evidence="7">
    <location>
        <begin position="1"/>
        <end position="24"/>
    </location>
</feature>
<evidence type="ECO:0000259" key="8">
    <source>
        <dbReference type="Pfam" id="PF03241"/>
    </source>
</evidence>
<organism evidence="10 11">
    <name type="scientific">Sphingobium jiangsuense</name>
    <dbReference type="NCBI Taxonomy" id="870476"/>
    <lineage>
        <taxon>Bacteria</taxon>
        <taxon>Pseudomonadati</taxon>
        <taxon>Pseudomonadota</taxon>
        <taxon>Alphaproteobacteria</taxon>
        <taxon>Sphingomonadales</taxon>
        <taxon>Sphingomonadaceae</taxon>
        <taxon>Sphingobium</taxon>
    </lineage>
</organism>
<evidence type="ECO:0000256" key="7">
    <source>
        <dbReference type="SAM" id="MobiDB-lite"/>
    </source>
</evidence>
<dbReference type="InterPro" id="IPR009100">
    <property type="entry name" value="AcylCoA_DH/oxidase_NM_dom_sf"/>
</dbReference>
<evidence type="ECO:0000256" key="6">
    <source>
        <dbReference type="PIRSR" id="PIRSR000331-2"/>
    </source>
</evidence>
<evidence type="ECO:0000256" key="4">
    <source>
        <dbReference type="ARBA" id="ARBA00023033"/>
    </source>
</evidence>
<dbReference type="SUPFAM" id="SSF47203">
    <property type="entry name" value="Acyl-CoA dehydrogenase C-terminal domain-like"/>
    <property type="match status" value="1"/>
</dbReference>
<dbReference type="Gene3D" id="1.20.140.10">
    <property type="entry name" value="Butyryl-CoA Dehydrogenase, subunit A, domain 3"/>
    <property type="match status" value="1"/>
</dbReference>
<sequence>MTQLDVPGDASSASVVKRPPNGKEYLQSLQDGREIWIYGKRVDDVTTHPAFRNAAQSIARLYDALHDPAMQPVLTSPTDTGSGGYTHNFFKAPRTQQDLLASREAIAAWQRLVYGWMGRTPDYKASFTGIFGANPDHFRPHQDVARHWYKETQEKVLFLNHAIVNPPVDRNRAVDDVDDVFVHAVKETDAGIYVRGAKVVATGSALTQANFCAHNRGMLKKREYALAFFAPMDTPGVKLICRHSYELAAGATGSPFDYPLSSRLDENDAILVFDNAFIPWENVFFYGDVDRADGLIGDANTTGRVCIQSFTRLTVKLEFIIGLVLKASKIAGTADQRTVKALIGELIMWRNTCWGLTDAMIANPDPLPNGFITFNETYGTTLRGLGPHIYTRMRDIVQKVCSSSLIYLNSNAVDFRNEDLRPYLEVYLRGSDGIDAVERSKTMKLLWDSVSSEFGARHELYERNYLGGHEDVLMGPLFQAMRTGQAQDYTRFVDQCMDEYDLDGWKLPGFNNGDDISIIR</sequence>
<dbReference type="AlphaFoldDB" id="A0A7W6BQR9"/>
<gene>
    <name evidence="10" type="ORF">GGR43_002776</name>
</gene>
<dbReference type="GO" id="GO:0052881">
    <property type="term" value="F:4-hydroxyphenylacetate 3-monooxygenase activity"/>
    <property type="evidence" value="ECO:0007669"/>
    <property type="project" value="UniProtKB-EC"/>
</dbReference>
<dbReference type="InterPro" id="IPR004925">
    <property type="entry name" value="HpaB/PvcC/4-BUDH"/>
</dbReference>
<evidence type="ECO:0000256" key="1">
    <source>
        <dbReference type="ARBA" id="ARBA00022630"/>
    </source>
</evidence>
<dbReference type="Proteomes" id="UP000571950">
    <property type="component" value="Unassembled WGS sequence"/>
</dbReference>
<dbReference type="InterPro" id="IPR046373">
    <property type="entry name" value="Acyl-CoA_Oxase/DH_mid-dom_sf"/>
</dbReference>
<dbReference type="InterPro" id="IPR024674">
    <property type="entry name" value="HpaB/PvcC/4-BUDH_N"/>
</dbReference>
<keyword evidence="4 10" id="KW-0503">Monooxygenase</keyword>
<protein>
    <submittedName>
        <fullName evidence="10">4-hydroxyphenylacetate 3-monooxygenase</fullName>
        <ecNumber evidence="10">1.14.14.9</ecNumber>
    </submittedName>
</protein>
<comment type="similarity">
    <text evidence="5">Belongs to the FADH(2)-utilizing monooxygenase family.</text>
</comment>
<dbReference type="EC" id="1.14.14.9" evidence="10"/>
<dbReference type="InterPro" id="IPR036250">
    <property type="entry name" value="AcylCo_DH-like_C"/>
</dbReference>
<dbReference type="GO" id="GO:0016627">
    <property type="term" value="F:oxidoreductase activity, acting on the CH-CH group of donors"/>
    <property type="evidence" value="ECO:0007669"/>
    <property type="project" value="InterPro"/>
</dbReference>